<reference evidence="3" key="1">
    <citation type="submission" date="2023-03" db="EMBL/GenBank/DDBJ databases">
        <title>Massive genome expansion in bonnet fungi (Mycena s.s.) driven by repeated elements and novel gene families across ecological guilds.</title>
        <authorList>
            <consortium name="Lawrence Berkeley National Laboratory"/>
            <person name="Harder C.B."/>
            <person name="Miyauchi S."/>
            <person name="Viragh M."/>
            <person name="Kuo A."/>
            <person name="Thoen E."/>
            <person name="Andreopoulos B."/>
            <person name="Lu D."/>
            <person name="Skrede I."/>
            <person name="Drula E."/>
            <person name="Henrissat B."/>
            <person name="Morin E."/>
            <person name="Kohler A."/>
            <person name="Barry K."/>
            <person name="LaButti K."/>
            <person name="Morin E."/>
            <person name="Salamov A."/>
            <person name="Lipzen A."/>
            <person name="Mereny Z."/>
            <person name="Hegedus B."/>
            <person name="Baldrian P."/>
            <person name="Stursova M."/>
            <person name="Weitz H."/>
            <person name="Taylor A."/>
            <person name="Grigoriev I.V."/>
            <person name="Nagy L.G."/>
            <person name="Martin F."/>
            <person name="Kauserud H."/>
        </authorList>
    </citation>
    <scope>NUCLEOTIDE SEQUENCE</scope>
    <source>
        <strain evidence="3">9284</strain>
    </source>
</reference>
<protein>
    <recommendedName>
        <fullName evidence="5">Secreted protein</fullName>
    </recommendedName>
</protein>
<dbReference type="Proteomes" id="UP001221142">
    <property type="component" value="Unassembled WGS sequence"/>
</dbReference>
<evidence type="ECO:0008006" key="5">
    <source>
        <dbReference type="Google" id="ProtNLM"/>
    </source>
</evidence>
<evidence type="ECO:0000256" key="1">
    <source>
        <dbReference type="SAM" id="SignalP"/>
    </source>
</evidence>
<sequence length="71" mass="7326">MVVVGLWVQVIVVVASTMKGATSVTVLKTLVAVNTGGRGACFWAVTPTKRRAATERMDLKSMFGLGGVGGS</sequence>
<keyword evidence="1" id="KW-0732">Signal</keyword>
<evidence type="ECO:0000313" key="2">
    <source>
        <dbReference type="EMBL" id="KAJ7605556.1"/>
    </source>
</evidence>
<dbReference type="EMBL" id="JARKIF010000028">
    <property type="protein sequence ID" value="KAJ7613572.1"/>
    <property type="molecule type" value="Genomic_DNA"/>
</dbReference>
<evidence type="ECO:0000313" key="3">
    <source>
        <dbReference type="EMBL" id="KAJ7613572.1"/>
    </source>
</evidence>
<keyword evidence="4" id="KW-1185">Reference proteome</keyword>
<feature type="signal peptide" evidence="1">
    <location>
        <begin position="1"/>
        <end position="23"/>
    </location>
</feature>
<organism evidence="3 4">
    <name type="scientific">Roridomyces roridus</name>
    <dbReference type="NCBI Taxonomy" id="1738132"/>
    <lineage>
        <taxon>Eukaryota</taxon>
        <taxon>Fungi</taxon>
        <taxon>Dikarya</taxon>
        <taxon>Basidiomycota</taxon>
        <taxon>Agaricomycotina</taxon>
        <taxon>Agaricomycetes</taxon>
        <taxon>Agaricomycetidae</taxon>
        <taxon>Agaricales</taxon>
        <taxon>Marasmiineae</taxon>
        <taxon>Mycenaceae</taxon>
        <taxon>Roridomyces</taxon>
    </lineage>
</organism>
<feature type="chain" id="PRO_5042441839" description="Secreted protein" evidence="1">
    <location>
        <begin position="24"/>
        <end position="71"/>
    </location>
</feature>
<dbReference type="EMBL" id="JARKIF010000072">
    <property type="protein sequence ID" value="KAJ7605556.1"/>
    <property type="molecule type" value="Genomic_DNA"/>
</dbReference>
<gene>
    <name evidence="3" type="ORF">FB45DRAFT_938710</name>
    <name evidence="2" type="ORF">FB45DRAFT_952691</name>
</gene>
<dbReference type="AlphaFoldDB" id="A0AAD7B875"/>
<evidence type="ECO:0000313" key="4">
    <source>
        <dbReference type="Proteomes" id="UP001221142"/>
    </source>
</evidence>
<comment type="caution">
    <text evidence="3">The sequence shown here is derived from an EMBL/GenBank/DDBJ whole genome shotgun (WGS) entry which is preliminary data.</text>
</comment>
<proteinExistence type="predicted"/>
<accession>A0AAD7B875</accession>
<name>A0AAD7B875_9AGAR</name>